<dbReference type="RefSeq" id="WP_009743437.1">
    <property type="nucleotide sequence ID" value="NZ_CP017298.1"/>
</dbReference>
<dbReference type="Proteomes" id="UP000095214">
    <property type="component" value="Chromosome"/>
</dbReference>
<feature type="domain" description="Glycosyltransferase 2-like" evidence="5">
    <location>
        <begin position="5"/>
        <end position="122"/>
    </location>
</feature>
<sequence>MPRLCVLLPARNAAGTIGRAVASTLRAMPSDSELVVGDDSSTDATAERAQEAAAGDPRLRVLPIAPGEGGVARVLGQLMAATDSSLVGRMDADDVSLRGRFRRCGAAIGRGDDMVFTQIVELRGRRPVPRAPYAIGPDEMPWHLLLTNPVCHPTMVATRDCLDRVGGYRNVPAEDYDLWLRVAADGGAIRRLAAWGLVYRIHPTQVTASQRWRAESWNNELQARAFADLAQRLTGRPLPRLVTIPQMPASGASAALDDFEEAFRAGLGALPTRAAHRLERRLNGRIRWVRARMQGDDQ</sequence>
<evidence type="ECO:0000313" key="6">
    <source>
        <dbReference type="EMBL" id="AOS47093.1"/>
    </source>
</evidence>
<keyword evidence="7" id="KW-1185">Reference proteome</keyword>
<protein>
    <submittedName>
        <fullName evidence="6">Polypeptide N-acetylgalactosaminyltransferase</fullName>
    </submittedName>
</protein>
<dbReference type="KEGG" id="phon:BH719_03820"/>
<evidence type="ECO:0000259" key="5">
    <source>
        <dbReference type="Pfam" id="PF00535"/>
    </source>
</evidence>
<dbReference type="CDD" id="cd00761">
    <property type="entry name" value="Glyco_tranf_GTA_type"/>
    <property type="match status" value="1"/>
</dbReference>
<keyword evidence="2" id="KW-0328">Glycosyltransferase</keyword>
<comment type="similarity">
    <text evidence="1">Belongs to the glycosyltransferase 2 family.</text>
</comment>
<dbReference type="PANTHER" id="PTHR43685">
    <property type="entry name" value="GLYCOSYLTRANSFERASE"/>
    <property type="match status" value="1"/>
</dbReference>
<accession>A0A1D8B1U0</accession>
<dbReference type="GO" id="GO:0016757">
    <property type="term" value="F:glycosyltransferase activity"/>
    <property type="evidence" value="ECO:0007669"/>
    <property type="project" value="UniProtKB-KW"/>
</dbReference>
<evidence type="ECO:0000256" key="1">
    <source>
        <dbReference type="ARBA" id="ARBA00006739"/>
    </source>
</evidence>
<dbReference type="InterPro" id="IPR050834">
    <property type="entry name" value="Glycosyltransf_2"/>
</dbReference>
<dbReference type="STRING" id="178339.BH719_03820"/>
<dbReference type="InterPro" id="IPR001173">
    <property type="entry name" value="Glyco_trans_2-like"/>
</dbReference>
<dbReference type="InterPro" id="IPR029044">
    <property type="entry name" value="Nucleotide-diphossugar_trans"/>
</dbReference>
<gene>
    <name evidence="6" type="ORF">BH719_03820</name>
</gene>
<dbReference type="Gene3D" id="3.90.550.10">
    <property type="entry name" value="Spore Coat Polysaccharide Biosynthesis Protein SpsA, Chain A"/>
    <property type="match status" value="1"/>
</dbReference>
<dbReference type="EMBL" id="CP017298">
    <property type="protein sequence ID" value="AOS47093.1"/>
    <property type="molecule type" value="Genomic_DNA"/>
</dbReference>
<evidence type="ECO:0000256" key="2">
    <source>
        <dbReference type="ARBA" id="ARBA00022676"/>
    </source>
</evidence>
<reference evidence="6 7" key="1">
    <citation type="submission" date="2016-09" db="EMBL/GenBank/DDBJ databases">
        <title>Complete genome sequence of Actinomyces hongkongensis HKU8.</title>
        <authorList>
            <person name="Gao Y.-X."/>
            <person name="Zhou Y.-Y."/>
            <person name="Xie Y."/>
            <person name="Wang M."/>
            <person name="Wang S.-J."/>
            <person name="Shen S.-G."/>
        </authorList>
    </citation>
    <scope>NUCLEOTIDE SEQUENCE [LARGE SCALE GENOMIC DNA]</scope>
    <source>
        <strain evidence="6 7">HKU8</strain>
    </source>
</reference>
<evidence type="ECO:0000256" key="3">
    <source>
        <dbReference type="ARBA" id="ARBA00022679"/>
    </source>
</evidence>
<dbReference type="AlphaFoldDB" id="A0A1D8B1U0"/>
<feature type="region of interest" description="Disordered" evidence="4">
    <location>
        <begin position="31"/>
        <end position="54"/>
    </location>
</feature>
<evidence type="ECO:0000256" key="4">
    <source>
        <dbReference type="SAM" id="MobiDB-lite"/>
    </source>
</evidence>
<evidence type="ECO:0000313" key="7">
    <source>
        <dbReference type="Proteomes" id="UP000095214"/>
    </source>
</evidence>
<name>A0A1D8B1U0_9ACTO</name>
<organism evidence="6 7">
    <name type="scientific">Pauljensenia hongkongensis</name>
    <dbReference type="NCBI Taxonomy" id="178339"/>
    <lineage>
        <taxon>Bacteria</taxon>
        <taxon>Bacillati</taxon>
        <taxon>Actinomycetota</taxon>
        <taxon>Actinomycetes</taxon>
        <taxon>Actinomycetales</taxon>
        <taxon>Actinomycetaceae</taxon>
        <taxon>Pauljensenia</taxon>
    </lineage>
</organism>
<dbReference type="OrthoDB" id="7665907at2"/>
<dbReference type="Pfam" id="PF00535">
    <property type="entry name" value="Glycos_transf_2"/>
    <property type="match status" value="1"/>
</dbReference>
<proteinExistence type="inferred from homology"/>
<dbReference type="PANTHER" id="PTHR43685:SF5">
    <property type="entry name" value="GLYCOSYLTRANSFERASE EPSE-RELATED"/>
    <property type="match status" value="1"/>
</dbReference>
<dbReference type="SUPFAM" id="SSF53448">
    <property type="entry name" value="Nucleotide-diphospho-sugar transferases"/>
    <property type="match status" value="1"/>
</dbReference>
<keyword evidence="3 6" id="KW-0808">Transferase</keyword>